<dbReference type="Proteomes" id="UP000515211">
    <property type="component" value="Chromosome 5"/>
</dbReference>
<dbReference type="GeneID" id="107490507"/>
<name>A0A6P4DIU6_ARADU</name>
<dbReference type="Pfam" id="PF10536">
    <property type="entry name" value="PMD"/>
    <property type="match status" value="1"/>
</dbReference>
<proteinExistence type="predicted"/>
<dbReference type="PANTHER" id="PTHR46033">
    <property type="entry name" value="PROTEIN MAIN-LIKE 2"/>
    <property type="match status" value="1"/>
</dbReference>
<organism evidence="2 3">
    <name type="scientific">Arachis duranensis</name>
    <name type="common">Wild peanut</name>
    <dbReference type="NCBI Taxonomy" id="130453"/>
    <lineage>
        <taxon>Eukaryota</taxon>
        <taxon>Viridiplantae</taxon>
        <taxon>Streptophyta</taxon>
        <taxon>Embryophyta</taxon>
        <taxon>Tracheophyta</taxon>
        <taxon>Spermatophyta</taxon>
        <taxon>Magnoliopsida</taxon>
        <taxon>eudicotyledons</taxon>
        <taxon>Gunneridae</taxon>
        <taxon>Pentapetalae</taxon>
        <taxon>rosids</taxon>
        <taxon>fabids</taxon>
        <taxon>Fabales</taxon>
        <taxon>Fabaceae</taxon>
        <taxon>Papilionoideae</taxon>
        <taxon>50 kb inversion clade</taxon>
        <taxon>dalbergioids sensu lato</taxon>
        <taxon>Dalbergieae</taxon>
        <taxon>Pterocarpus clade</taxon>
        <taxon>Arachis</taxon>
    </lineage>
</organism>
<dbReference type="RefSeq" id="XP_015966767.1">
    <property type="nucleotide sequence ID" value="XM_016111281.1"/>
</dbReference>
<dbReference type="GO" id="GO:0010073">
    <property type="term" value="P:meristem maintenance"/>
    <property type="evidence" value="ECO:0007669"/>
    <property type="project" value="InterPro"/>
</dbReference>
<dbReference type="PANTHER" id="PTHR46033:SF8">
    <property type="entry name" value="PROTEIN MAINTENANCE OF MERISTEMS-LIKE"/>
    <property type="match status" value="1"/>
</dbReference>
<dbReference type="AlphaFoldDB" id="A0A6P4DIU6"/>
<dbReference type="InterPro" id="IPR019557">
    <property type="entry name" value="AminoTfrase-like_pln_mobile"/>
</dbReference>
<gene>
    <name evidence="3" type="primary">LOC107490507</name>
</gene>
<keyword evidence="2" id="KW-1185">Reference proteome</keyword>
<reference evidence="2" key="1">
    <citation type="journal article" date="2016" name="Nat. Genet.">
        <title>The genome sequences of Arachis duranensis and Arachis ipaensis, the diploid ancestors of cultivated peanut.</title>
        <authorList>
            <person name="Bertioli D.J."/>
            <person name="Cannon S.B."/>
            <person name="Froenicke L."/>
            <person name="Huang G."/>
            <person name="Farmer A.D."/>
            <person name="Cannon E.K."/>
            <person name="Liu X."/>
            <person name="Gao D."/>
            <person name="Clevenger J."/>
            <person name="Dash S."/>
            <person name="Ren L."/>
            <person name="Moretzsohn M.C."/>
            <person name="Shirasawa K."/>
            <person name="Huang W."/>
            <person name="Vidigal B."/>
            <person name="Abernathy B."/>
            <person name="Chu Y."/>
            <person name="Niederhuth C.E."/>
            <person name="Umale P."/>
            <person name="Araujo A.C."/>
            <person name="Kozik A."/>
            <person name="Kim K.D."/>
            <person name="Burow M.D."/>
            <person name="Varshney R.K."/>
            <person name="Wang X."/>
            <person name="Zhang X."/>
            <person name="Barkley N."/>
            <person name="Guimaraes P.M."/>
            <person name="Isobe S."/>
            <person name="Guo B."/>
            <person name="Liao B."/>
            <person name="Stalker H.T."/>
            <person name="Schmitz R.J."/>
            <person name="Scheffler B.E."/>
            <person name="Leal-Bertioli S.C."/>
            <person name="Xun X."/>
            <person name="Jackson S.A."/>
            <person name="Michelmore R."/>
            <person name="Ozias-Akins P."/>
        </authorList>
    </citation>
    <scope>NUCLEOTIDE SEQUENCE [LARGE SCALE GENOMIC DNA]</scope>
    <source>
        <strain evidence="2">cv. V14167</strain>
    </source>
</reference>
<dbReference type="KEGG" id="adu:107490507"/>
<feature type="domain" description="Aminotransferase-like plant mobile" evidence="1">
    <location>
        <begin position="54"/>
        <end position="150"/>
    </location>
</feature>
<sequence length="207" mass="23987">MTITLQDVAYQLGFRIDGDLVSGQPQTKWTVKLTWFLNIVCGELEQDATKECLLRWLPLLEDLDACDKLSWGSAVLAWMYRQMCRVTDHGTRNLGGCISLLLSWAYHHIPLLRPDGFDTCWFPLVERWVQYWPNNARGEGRLRHYRRILNWIGMLYVDCTPSGAIFRSTIVRLIFRLTGPLNRLSSIVSTDDPWPPKSTRNTDNSNR</sequence>
<evidence type="ECO:0000313" key="3">
    <source>
        <dbReference type="RefSeq" id="XP_015966767.1"/>
    </source>
</evidence>
<evidence type="ECO:0000313" key="2">
    <source>
        <dbReference type="Proteomes" id="UP000515211"/>
    </source>
</evidence>
<evidence type="ECO:0000259" key="1">
    <source>
        <dbReference type="Pfam" id="PF10536"/>
    </source>
</evidence>
<accession>A0A6P4DIU6</accession>
<reference evidence="3" key="2">
    <citation type="submission" date="2025-08" db="UniProtKB">
        <authorList>
            <consortium name="RefSeq"/>
        </authorList>
    </citation>
    <scope>IDENTIFICATION</scope>
    <source>
        <tissue evidence="3">Whole plant</tissue>
    </source>
</reference>
<protein>
    <submittedName>
        <fullName evidence="3">Protein MAIN-LIKE 1-like</fullName>
    </submittedName>
</protein>
<dbReference type="InterPro" id="IPR044824">
    <property type="entry name" value="MAIN-like"/>
</dbReference>